<evidence type="ECO:0000313" key="2">
    <source>
        <dbReference type="EMBL" id="RLN23556.1"/>
    </source>
</evidence>
<dbReference type="AlphaFoldDB" id="A0A3L6SLS0"/>
<dbReference type="GO" id="GO:0005634">
    <property type="term" value="C:nucleus"/>
    <property type="evidence" value="ECO:0007669"/>
    <property type="project" value="TreeGrafter"/>
</dbReference>
<dbReference type="STRING" id="4540.A0A3L6SLS0"/>
<proteinExistence type="predicted"/>
<dbReference type="EMBL" id="PQIB02000004">
    <property type="protein sequence ID" value="RLN23556.1"/>
    <property type="molecule type" value="Genomic_DNA"/>
</dbReference>
<reference evidence="3" key="1">
    <citation type="journal article" date="2019" name="Nat. Commun.">
        <title>The genome of broomcorn millet.</title>
        <authorList>
            <person name="Zou C."/>
            <person name="Miki D."/>
            <person name="Li D."/>
            <person name="Tang Q."/>
            <person name="Xiao L."/>
            <person name="Rajput S."/>
            <person name="Deng P."/>
            <person name="Jia W."/>
            <person name="Huang R."/>
            <person name="Zhang M."/>
            <person name="Sun Y."/>
            <person name="Hu J."/>
            <person name="Fu X."/>
            <person name="Schnable P.S."/>
            <person name="Li F."/>
            <person name="Zhang H."/>
            <person name="Feng B."/>
            <person name="Zhu X."/>
            <person name="Liu R."/>
            <person name="Schnable J.C."/>
            <person name="Zhu J.-K."/>
            <person name="Zhang H."/>
        </authorList>
    </citation>
    <scope>NUCLEOTIDE SEQUENCE [LARGE SCALE GENOMIC DNA]</scope>
</reference>
<protein>
    <submittedName>
        <fullName evidence="2">BTB/POZ and TAZ domain-containing protein 1-like</fullName>
    </submittedName>
</protein>
<accession>A0A3L6SLS0</accession>
<dbReference type="PANTHER" id="PTHR46287:SF20">
    <property type="entry name" value="OS04G0482300 PROTEIN"/>
    <property type="match status" value="1"/>
</dbReference>
<gene>
    <name evidence="2" type="ORF">C2845_PM07G08330</name>
</gene>
<name>A0A3L6SLS0_PANMI</name>
<dbReference type="PANTHER" id="PTHR46287">
    <property type="entry name" value="BTB/POZ AND TAZ DOMAIN-CONTAINING PROTEIN 3-RELATED"/>
    <property type="match status" value="1"/>
</dbReference>
<dbReference type="Proteomes" id="UP000275267">
    <property type="component" value="Unassembled WGS sequence"/>
</dbReference>
<organism evidence="2 3">
    <name type="scientific">Panicum miliaceum</name>
    <name type="common">Proso millet</name>
    <name type="synonym">Broomcorn millet</name>
    <dbReference type="NCBI Taxonomy" id="4540"/>
    <lineage>
        <taxon>Eukaryota</taxon>
        <taxon>Viridiplantae</taxon>
        <taxon>Streptophyta</taxon>
        <taxon>Embryophyta</taxon>
        <taxon>Tracheophyta</taxon>
        <taxon>Spermatophyta</taxon>
        <taxon>Magnoliopsida</taxon>
        <taxon>Liliopsida</taxon>
        <taxon>Poales</taxon>
        <taxon>Poaceae</taxon>
        <taxon>PACMAD clade</taxon>
        <taxon>Panicoideae</taxon>
        <taxon>Panicodae</taxon>
        <taxon>Paniceae</taxon>
        <taxon>Panicinae</taxon>
        <taxon>Panicum</taxon>
        <taxon>Panicum sect. Panicum</taxon>
    </lineage>
</organism>
<evidence type="ECO:0000256" key="1">
    <source>
        <dbReference type="SAM" id="MobiDB-lite"/>
    </source>
</evidence>
<feature type="region of interest" description="Disordered" evidence="1">
    <location>
        <begin position="141"/>
        <end position="174"/>
    </location>
</feature>
<evidence type="ECO:0000313" key="3">
    <source>
        <dbReference type="Proteomes" id="UP000275267"/>
    </source>
</evidence>
<dbReference type="InterPro" id="IPR044513">
    <property type="entry name" value="BT1/2/3/4/5"/>
</dbReference>
<sequence length="174" mass="19473">MEAEAVSWPAGATEERALGELELLCTAPSGATVVRREARVRLTAKDLAAIEVSDRWRFARRHDLTLELELLQLLDHADQRRVQWVLGRASWEVYRQLVEATDLLGRIFAATCSTDGKPCAMKDGGSGGTCQQGLRLLMQEGGHRRWPGDRGEERRTEASGHHDGSGWRSLPRDW</sequence>
<keyword evidence="3" id="KW-1185">Reference proteome</keyword>
<comment type="caution">
    <text evidence="2">The sequence shown here is derived from an EMBL/GenBank/DDBJ whole genome shotgun (WGS) entry which is preliminary data.</text>
</comment>